<accession>A0A9P4U1K5</accession>
<dbReference type="EMBL" id="MU007020">
    <property type="protein sequence ID" value="KAF2433581.1"/>
    <property type="molecule type" value="Genomic_DNA"/>
</dbReference>
<keyword evidence="3" id="KW-1185">Reference proteome</keyword>
<evidence type="ECO:0000313" key="2">
    <source>
        <dbReference type="EMBL" id="KAF2433581.1"/>
    </source>
</evidence>
<evidence type="ECO:0000313" key="3">
    <source>
        <dbReference type="Proteomes" id="UP000800235"/>
    </source>
</evidence>
<evidence type="ECO:0000256" key="1">
    <source>
        <dbReference type="SAM" id="MobiDB-lite"/>
    </source>
</evidence>
<proteinExistence type="predicted"/>
<comment type="caution">
    <text evidence="2">The sequence shown here is derived from an EMBL/GenBank/DDBJ whole genome shotgun (WGS) entry which is preliminary data.</text>
</comment>
<name>A0A9P4U1K5_9PEZI</name>
<protein>
    <submittedName>
        <fullName evidence="2">Uncharacterized protein</fullName>
    </submittedName>
</protein>
<feature type="compositionally biased region" description="Polar residues" evidence="1">
    <location>
        <begin position="80"/>
        <end position="90"/>
    </location>
</feature>
<feature type="compositionally biased region" description="Low complexity" evidence="1">
    <location>
        <begin position="54"/>
        <end position="69"/>
    </location>
</feature>
<dbReference type="AlphaFoldDB" id="A0A9P4U1K5"/>
<sequence>MRIAKVILSPGPSELVFLGRHCLYTLLQWSSKVSTSSSTGAVSSSSKSTRKSSETGTSASSSQTGHTTTVATPVFRPSDSIPSTPPQLQQLHHTRFNPRQRAQCHDYRKRMGLCTYCGEHPLVPRGCPKNLRRSGNYSARTHMRPLSRPTIIDLTRG</sequence>
<reference evidence="2" key="1">
    <citation type="journal article" date="2020" name="Stud. Mycol.">
        <title>101 Dothideomycetes genomes: a test case for predicting lifestyles and emergence of pathogens.</title>
        <authorList>
            <person name="Haridas S."/>
            <person name="Albert R."/>
            <person name="Binder M."/>
            <person name="Bloem J."/>
            <person name="Labutti K."/>
            <person name="Salamov A."/>
            <person name="Andreopoulos B."/>
            <person name="Baker S."/>
            <person name="Barry K."/>
            <person name="Bills G."/>
            <person name="Bluhm B."/>
            <person name="Cannon C."/>
            <person name="Castanera R."/>
            <person name="Culley D."/>
            <person name="Daum C."/>
            <person name="Ezra D."/>
            <person name="Gonzalez J."/>
            <person name="Henrissat B."/>
            <person name="Kuo A."/>
            <person name="Liang C."/>
            <person name="Lipzen A."/>
            <person name="Lutzoni F."/>
            <person name="Magnuson J."/>
            <person name="Mondo S."/>
            <person name="Nolan M."/>
            <person name="Ohm R."/>
            <person name="Pangilinan J."/>
            <person name="Park H.-J."/>
            <person name="Ramirez L."/>
            <person name="Alfaro M."/>
            <person name="Sun H."/>
            <person name="Tritt A."/>
            <person name="Yoshinaga Y."/>
            <person name="Zwiers L.-H."/>
            <person name="Turgeon B."/>
            <person name="Goodwin S."/>
            <person name="Spatafora J."/>
            <person name="Crous P."/>
            <person name="Grigoriev I."/>
        </authorList>
    </citation>
    <scope>NUCLEOTIDE SEQUENCE</scope>
    <source>
        <strain evidence="2">CBS 130266</strain>
    </source>
</reference>
<dbReference type="Proteomes" id="UP000800235">
    <property type="component" value="Unassembled WGS sequence"/>
</dbReference>
<organism evidence="2 3">
    <name type="scientific">Tothia fuscella</name>
    <dbReference type="NCBI Taxonomy" id="1048955"/>
    <lineage>
        <taxon>Eukaryota</taxon>
        <taxon>Fungi</taxon>
        <taxon>Dikarya</taxon>
        <taxon>Ascomycota</taxon>
        <taxon>Pezizomycotina</taxon>
        <taxon>Dothideomycetes</taxon>
        <taxon>Pleosporomycetidae</taxon>
        <taxon>Venturiales</taxon>
        <taxon>Cylindrosympodiaceae</taxon>
        <taxon>Tothia</taxon>
    </lineage>
</organism>
<gene>
    <name evidence="2" type="ORF">EJ08DRAFT_60160</name>
</gene>
<feature type="compositionally biased region" description="Low complexity" evidence="1">
    <location>
        <begin position="36"/>
        <end position="47"/>
    </location>
</feature>
<feature type="region of interest" description="Disordered" evidence="1">
    <location>
        <begin position="36"/>
        <end position="90"/>
    </location>
</feature>